<feature type="domain" description="Iminophenyl-pyruvate dimer synthase" evidence="2">
    <location>
        <begin position="3"/>
        <end position="71"/>
    </location>
</feature>
<dbReference type="Proteomes" id="UP000234331">
    <property type="component" value="Unassembled WGS sequence"/>
</dbReference>
<organism evidence="3 4">
    <name type="scientific">Frankia canadensis</name>
    <dbReference type="NCBI Taxonomy" id="1836972"/>
    <lineage>
        <taxon>Bacteria</taxon>
        <taxon>Bacillati</taxon>
        <taxon>Actinomycetota</taxon>
        <taxon>Actinomycetes</taxon>
        <taxon>Frankiales</taxon>
        <taxon>Frankiaceae</taxon>
        <taxon>Frankia</taxon>
    </lineage>
</organism>
<dbReference type="InterPro" id="IPR012347">
    <property type="entry name" value="Ferritin-like"/>
</dbReference>
<dbReference type="RefSeq" id="WP_423748141.1">
    <property type="nucleotide sequence ID" value="NZ_FZMO01000412.1"/>
</dbReference>
<accession>A0A2I2KXU0</accession>
<evidence type="ECO:0000256" key="1">
    <source>
        <dbReference type="SAM" id="MobiDB-lite"/>
    </source>
</evidence>
<evidence type="ECO:0000313" key="3">
    <source>
        <dbReference type="EMBL" id="SNQ50476.1"/>
    </source>
</evidence>
<gene>
    <name evidence="3" type="ORF">FRACA_470024</name>
</gene>
<dbReference type="AlphaFoldDB" id="A0A2I2KXU0"/>
<feature type="region of interest" description="Disordered" evidence="1">
    <location>
        <begin position="61"/>
        <end position="101"/>
    </location>
</feature>
<reference evidence="3 4" key="1">
    <citation type="submission" date="2017-06" db="EMBL/GenBank/DDBJ databases">
        <authorList>
            <person name="Kim H.J."/>
            <person name="Triplett B.A."/>
        </authorList>
    </citation>
    <scope>NUCLEOTIDE SEQUENCE [LARGE SCALE GENOMIC DNA]</scope>
    <source>
        <strain evidence="3">FRACA_ARgP5</strain>
    </source>
</reference>
<proteinExistence type="predicted"/>
<evidence type="ECO:0000313" key="4">
    <source>
        <dbReference type="Proteomes" id="UP000234331"/>
    </source>
</evidence>
<sequence>MRDLCADLGEREVFRGDPARQVTAGPFHHSGGRLTAVNDLASALAALEEIVEQGEGTARGEVWDGDQDIFHPDGTRSRITTGSRNSSCAGDTGAVTPRDPGPLARLSRLTSAAFTRCDPTRFWKITLQVVRSGPPRKTSTTPTALC</sequence>
<name>A0A2I2KXU0_9ACTN</name>
<dbReference type="Gene3D" id="1.20.1260.10">
    <property type="match status" value="1"/>
</dbReference>
<evidence type="ECO:0000259" key="2">
    <source>
        <dbReference type="Pfam" id="PF12902"/>
    </source>
</evidence>
<dbReference type="InterPro" id="IPR026820">
    <property type="entry name" value="VioB/RebD_dom"/>
</dbReference>
<dbReference type="Pfam" id="PF12902">
    <property type="entry name" value="Ferritin-like"/>
    <property type="match status" value="1"/>
</dbReference>
<keyword evidence="4" id="KW-1185">Reference proteome</keyword>
<dbReference type="EMBL" id="FZMO01000412">
    <property type="protein sequence ID" value="SNQ50476.1"/>
    <property type="molecule type" value="Genomic_DNA"/>
</dbReference>
<feature type="compositionally biased region" description="Polar residues" evidence="1">
    <location>
        <begin position="77"/>
        <end position="89"/>
    </location>
</feature>
<protein>
    <recommendedName>
        <fullName evidence="2">Iminophenyl-pyruvate dimer synthase domain-containing protein</fullName>
    </recommendedName>
</protein>